<name>A0A428WQD6_AMYBA</name>
<dbReference type="AlphaFoldDB" id="A0A428WQD6"/>
<reference evidence="1 2" key="1">
    <citation type="submission" date="2018-05" db="EMBL/GenBank/DDBJ databases">
        <title>Evolution of GPA BGCs.</title>
        <authorList>
            <person name="Waglechner N."/>
            <person name="Wright G.D."/>
        </authorList>
    </citation>
    <scope>NUCLEOTIDE SEQUENCE [LARGE SCALE GENOMIC DNA]</scope>
    <source>
        <strain evidence="1 2">DSM 5908</strain>
    </source>
</reference>
<dbReference type="Proteomes" id="UP000286716">
    <property type="component" value="Unassembled WGS sequence"/>
</dbReference>
<dbReference type="EMBL" id="QHHU01000017">
    <property type="protein sequence ID" value="RSM45260.1"/>
    <property type="molecule type" value="Genomic_DNA"/>
</dbReference>
<protein>
    <submittedName>
        <fullName evidence="1">Uncharacterized protein</fullName>
    </submittedName>
</protein>
<accession>A0A428WQD6</accession>
<gene>
    <name evidence="1" type="ORF">DMA12_14640</name>
</gene>
<organism evidence="1 2">
    <name type="scientific">Amycolatopsis balhimycina DSM 5908</name>
    <dbReference type="NCBI Taxonomy" id="1081091"/>
    <lineage>
        <taxon>Bacteria</taxon>
        <taxon>Bacillati</taxon>
        <taxon>Actinomycetota</taxon>
        <taxon>Actinomycetes</taxon>
        <taxon>Pseudonocardiales</taxon>
        <taxon>Pseudonocardiaceae</taxon>
        <taxon>Amycolatopsis</taxon>
    </lineage>
</organism>
<keyword evidence="2" id="KW-1185">Reference proteome</keyword>
<evidence type="ECO:0000313" key="1">
    <source>
        <dbReference type="EMBL" id="RSM45260.1"/>
    </source>
</evidence>
<comment type="caution">
    <text evidence="1">The sequence shown here is derived from an EMBL/GenBank/DDBJ whole genome shotgun (WGS) entry which is preliminary data.</text>
</comment>
<evidence type="ECO:0000313" key="2">
    <source>
        <dbReference type="Proteomes" id="UP000286716"/>
    </source>
</evidence>
<proteinExistence type="predicted"/>
<sequence>MVGEGPPSRAGDEDPDSLAAILDSLGRDPALKLTDSGRAVLRWLASHALSPEDTGVFAAVPPHCANLVADIARRNAAIWQELANIVEQLSRDAM</sequence>